<evidence type="ECO:0000313" key="3">
    <source>
        <dbReference type="EMBL" id="QPK09171.1"/>
    </source>
</evidence>
<evidence type="ECO:0000313" key="4">
    <source>
        <dbReference type="Proteomes" id="UP000540266"/>
    </source>
</evidence>
<dbReference type="RefSeq" id="WP_167860726.1">
    <property type="nucleotide sequence ID" value="NZ_CP064931.1"/>
</dbReference>
<evidence type="ECO:0000259" key="1">
    <source>
        <dbReference type="Pfam" id="PF24390"/>
    </source>
</evidence>
<dbReference type="AlphaFoldDB" id="A0A7X6F492"/>
<feature type="domain" description="OLD-like TOPRIM" evidence="2">
    <location>
        <begin position="112"/>
        <end position="270"/>
    </location>
</feature>
<dbReference type="Pfam" id="PF24395">
    <property type="entry name" value="OLD-like_TOPRIM_1"/>
    <property type="match status" value="1"/>
</dbReference>
<name>A0A7X6F492_9HYPH</name>
<reference evidence="3 4" key="1">
    <citation type="submission" date="2020-11" db="EMBL/GenBank/DDBJ databases">
        <title>Indigenous Rhizobia Nodulating Common beans in Western Kenya.</title>
        <authorList>
            <person name="Wekesa C.S."/>
            <person name="Oelmueller R."/>
            <person name="Furch A.C."/>
        </authorList>
    </citation>
    <scope>NUCLEOTIDE SEQUENCE [LARGE SCALE GENOMIC DNA]</scope>
    <source>
        <strain evidence="4">BS3</strain>
    </source>
</reference>
<dbReference type="EMBL" id="CP064931">
    <property type="protein sequence ID" value="QPK09171.1"/>
    <property type="molecule type" value="Genomic_DNA"/>
</dbReference>
<evidence type="ECO:0000259" key="2">
    <source>
        <dbReference type="Pfam" id="PF24395"/>
    </source>
</evidence>
<sequence length="276" mass="31538">MLDTASTLDASLYEGLLHSEREEVRKRLTSYGKIGYPKEPLGYGGVGGLIVMPYNTPNSTLPILWSDSNKWLPLFRRVRRISGIGSFKYKLEEAAKARIETPRSEKIDRTCTIFVERKHDEAFFDTLNEVADLKTRLNVPDVKVVSVGILHNENVIRMLAETTSNPIVVVDDDGNRAQKMFAKNQEHIPHVNLFPSFFKMFDIERVLEELPEIADSIPDEIRNDSTKLLKSLEQRIIQKAGTAERSRPIIRRLTENALSWDAVDAFVEEVRSKLRK</sequence>
<dbReference type="InterPro" id="IPR056920">
    <property type="entry name" value="PRTase-CE"/>
</dbReference>
<organism evidence="3 4">
    <name type="scientific">Rhizobium phaseoli</name>
    <dbReference type="NCBI Taxonomy" id="396"/>
    <lineage>
        <taxon>Bacteria</taxon>
        <taxon>Pseudomonadati</taxon>
        <taxon>Pseudomonadota</taxon>
        <taxon>Alphaproteobacteria</taxon>
        <taxon>Hyphomicrobiales</taxon>
        <taxon>Rhizobiaceae</taxon>
        <taxon>Rhizobium/Agrobacterium group</taxon>
        <taxon>Rhizobium</taxon>
    </lineage>
</organism>
<accession>A0A7X6F492</accession>
<gene>
    <name evidence="3" type="ORF">HER27_000890</name>
</gene>
<feature type="domain" description="PRTase-CE" evidence="1">
    <location>
        <begin position="17"/>
        <end position="77"/>
    </location>
</feature>
<dbReference type="Proteomes" id="UP000540266">
    <property type="component" value="Chromosome"/>
</dbReference>
<proteinExistence type="predicted"/>
<protein>
    <submittedName>
        <fullName evidence="3">Uncharacterized protein</fullName>
    </submittedName>
</protein>
<dbReference type="InterPro" id="IPR057056">
    <property type="entry name" value="OLD-like_TOPRIM_dom"/>
</dbReference>
<dbReference type="Pfam" id="PF24390">
    <property type="entry name" value="PRTase-CE"/>
    <property type="match status" value="1"/>
</dbReference>